<feature type="transmembrane region" description="Helical" evidence="1">
    <location>
        <begin position="111"/>
        <end position="131"/>
    </location>
</feature>
<evidence type="ECO:0000256" key="1">
    <source>
        <dbReference type="SAM" id="Phobius"/>
    </source>
</evidence>
<sequence>MWKSQVKKPFGLNKVLEPNDTVRLYFKTIGGVWIKAFQIALIESSLSNHELFSIIRADYWQQDGAIFTVRVKKTNPVVVTVALIAAAIALVPIAFGWSFVKAEKLLESSSAQIFTISIAALIGTIAVMIILKK</sequence>
<gene>
    <name evidence="2" type="ORF">S03H2_15822</name>
</gene>
<keyword evidence="1" id="KW-0812">Transmembrane</keyword>
<keyword evidence="1" id="KW-0472">Membrane</keyword>
<dbReference type="EMBL" id="BARU01008054">
    <property type="protein sequence ID" value="GAH36147.1"/>
    <property type="molecule type" value="Genomic_DNA"/>
</dbReference>
<accession>X1EUA6</accession>
<protein>
    <submittedName>
        <fullName evidence="2">Uncharacterized protein</fullName>
    </submittedName>
</protein>
<name>X1EUA6_9ZZZZ</name>
<proteinExistence type="predicted"/>
<dbReference type="AlphaFoldDB" id="X1EUA6"/>
<evidence type="ECO:0000313" key="2">
    <source>
        <dbReference type="EMBL" id="GAH36147.1"/>
    </source>
</evidence>
<comment type="caution">
    <text evidence="2">The sequence shown here is derived from an EMBL/GenBank/DDBJ whole genome shotgun (WGS) entry which is preliminary data.</text>
</comment>
<keyword evidence="1" id="KW-1133">Transmembrane helix</keyword>
<organism evidence="2">
    <name type="scientific">marine sediment metagenome</name>
    <dbReference type="NCBI Taxonomy" id="412755"/>
    <lineage>
        <taxon>unclassified sequences</taxon>
        <taxon>metagenomes</taxon>
        <taxon>ecological metagenomes</taxon>
    </lineage>
</organism>
<feature type="transmembrane region" description="Helical" evidence="1">
    <location>
        <begin position="77"/>
        <end position="99"/>
    </location>
</feature>
<reference evidence="2" key="1">
    <citation type="journal article" date="2014" name="Front. Microbiol.">
        <title>High frequency of phylogenetically diverse reductive dehalogenase-homologous genes in deep subseafloor sedimentary metagenomes.</title>
        <authorList>
            <person name="Kawai M."/>
            <person name="Futagami T."/>
            <person name="Toyoda A."/>
            <person name="Takaki Y."/>
            <person name="Nishi S."/>
            <person name="Hori S."/>
            <person name="Arai W."/>
            <person name="Tsubouchi T."/>
            <person name="Morono Y."/>
            <person name="Uchiyama I."/>
            <person name="Ito T."/>
            <person name="Fujiyama A."/>
            <person name="Inagaki F."/>
            <person name="Takami H."/>
        </authorList>
    </citation>
    <scope>NUCLEOTIDE SEQUENCE</scope>
    <source>
        <strain evidence="2">Expedition CK06-06</strain>
    </source>
</reference>